<dbReference type="GO" id="GO:0016251">
    <property type="term" value="F:RNA polymerase II general transcription initiation factor activity"/>
    <property type="evidence" value="ECO:0007669"/>
    <property type="project" value="TreeGrafter"/>
</dbReference>
<feature type="compositionally biased region" description="Low complexity" evidence="7">
    <location>
        <begin position="851"/>
        <end position="862"/>
    </location>
</feature>
<feature type="region of interest" description="Disordered" evidence="7">
    <location>
        <begin position="745"/>
        <end position="781"/>
    </location>
</feature>
<evidence type="ECO:0000256" key="6">
    <source>
        <dbReference type="ARBA" id="ARBA00058775"/>
    </source>
</evidence>
<evidence type="ECO:0000313" key="9">
    <source>
        <dbReference type="EnsemblPlants" id="Kaladp0089s0026.1.v1.1"/>
    </source>
</evidence>
<sequence>MDPIMKLLEEDEDETMHSGADVDALTAALNRHIEGNSAASQPAESNTAMSQSTNQSQFFHQWQNPNQDGNANQQSQLDHSSISQEECVSGEQKQQLSGFDNQQQNLDASRSQEVSQSPLQLKQEDATAQSTIQPLKPTQLQIPENNAQPMQESGRTPNSEREAQLSKLQYVNQQAISSEQTSNMLNKGKQVPFALLLPVITPQLDKERAMKLNSLYVRLKKNEIPKDGFVRQIRSIVGDQMLKMAVMKLQVQEGVRNSQGTATNQYQLQSQGTTQQPNLSMPSTSAPQYSQTFTQAHQQGHNSSVDSSQKASSAGHVQAISQKAQDEHRPDSHGMQPNHMVSSSVNPSSQERERFARLQGLTKQQQQHLHFSSAPFPVYGTSGGNINHFSGVTNTSSTAVKPQHPEPLIRQAPLNQNPVSTQSTSVMGTAKFDRAHPVTDANRMHGGSSPHLTALQHHSAPWQSATTSANATSTSVKQEPIDQSNEHQQKSQSMTVHVMPSPEIRPGTVPGASKDDALDKDAANIGFQAPTFPQNSVAPALAAHQEPQMSNTRIPSAVQLAGNNVRVAPKKPPVIGQKKPLEMSSPPLSSKKQKVSGGFLDQSIEQLNDVTAISGVNLREEEEHLLSGAKEESRVSEASRRVVQEEEERLILQRVPLQKKLEGIMVKCGVRSISNDVERCLSLCVEERLRGLIRSLIRISKQRIDIEKPKHRTIITSDVRQQILLMNRKSREEWEKKQAEIERLRKLNEPESNPATDGEKEKEEGRGKANKANKEEDDKMRTTAANVAARAAVGGDDMLSKWQLMAEQARQKREGSSDSASTSQPTRDANHKATSLSGRSTNDSQEAEKMGSFSGSAAPSSARKVGRAQAVLPPTRVDRSISVKDVIAVLEREPQVSKSPLIYRLYNKVRTADSPAEQTEPL</sequence>
<dbReference type="InterPro" id="IPR009072">
    <property type="entry name" value="Histone-fold"/>
</dbReference>
<evidence type="ECO:0000256" key="7">
    <source>
        <dbReference type="SAM" id="MobiDB-lite"/>
    </source>
</evidence>
<feature type="compositionally biased region" description="Polar residues" evidence="7">
    <location>
        <begin position="277"/>
        <end position="302"/>
    </location>
</feature>
<dbReference type="Gene3D" id="1.10.20.10">
    <property type="entry name" value="Histone, subunit A"/>
    <property type="match status" value="1"/>
</dbReference>
<dbReference type="PROSITE" id="PS51879">
    <property type="entry name" value="RST"/>
    <property type="match status" value="1"/>
</dbReference>
<dbReference type="OMA" id="NMQIQPA"/>
<dbReference type="GO" id="GO:0005669">
    <property type="term" value="C:transcription factor TFIID complex"/>
    <property type="evidence" value="ECO:0007669"/>
    <property type="project" value="InterPro"/>
</dbReference>
<name>A0A7N0UVR3_KALFE</name>
<evidence type="ECO:0000256" key="4">
    <source>
        <dbReference type="ARBA" id="ARBA00023163"/>
    </source>
</evidence>
<feature type="region of interest" description="Disordered" evidence="7">
    <location>
        <begin position="806"/>
        <end position="872"/>
    </location>
</feature>
<dbReference type="Proteomes" id="UP000594263">
    <property type="component" value="Unplaced"/>
</dbReference>
<dbReference type="GO" id="GO:0003677">
    <property type="term" value="F:DNA binding"/>
    <property type="evidence" value="ECO:0007669"/>
    <property type="project" value="TreeGrafter"/>
</dbReference>
<feature type="compositionally biased region" description="Low complexity" evidence="7">
    <location>
        <begin position="303"/>
        <end position="313"/>
    </location>
</feature>
<dbReference type="FunFam" id="1.10.20.10:FF:000015">
    <property type="entry name" value="Transcription initiation factor TFIID subunit 4B"/>
    <property type="match status" value="1"/>
</dbReference>
<evidence type="ECO:0000256" key="1">
    <source>
        <dbReference type="ARBA" id="ARBA00004123"/>
    </source>
</evidence>
<evidence type="ECO:0000256" key="3">
    <source>
        <dbReference type="ARBA" id="ARBA00023015"/>
    </source>
</evidence>
<dbReference type="GO" id="GO:0046982">
    <property type="term" value="F:protein heterodimerization activity"/>
    <property type="evidence" value="ECO:0007669"/>
    <property type="project" value="InterPro"/>
</dbReference>
<keyword evidence="10" id="KW-1185">Reference proteome</keyword>
<feature type="compositionally biased region" description="Basic and acidic residues" evidence="7">
    <location>
        <begin position="757"/>
        <end position="781"/>
    </location>
</feature>
<dbReference type="Gramene" id="Kaladp0089s0026.1.v1.1">
    <property type="protein sequence ID" value="Kaladp0089s0026.1.v1.1"/>
    <property type="gene ID" value="Kaladp0089s0026.v1.1"/>
</dbReference>
<accession>A0A7N0UVR3</accession>
<dbReference type="GO" id="GO:0006367">
    <property type="term" value="P:transcription initiation at RNA polymerase II promoter"/>
    <property type="evidence" value="ECO:0007669"/>
    <property type="project" value="TreeGrafter"/>
</dbReference>
<protein>
    <recommendedName>
        <fullName evidence="8">RST domain-containing protein</fullName>
    </recommendedName>
</protein>
<feature type="region of interest" description="Disordered" evidence="7">
    <location>
        <begin position="446"/>
        <end position="517"/>
    </location>
</feature>
<dbReference type="InterPro" id="IPR045144">
    <property type="entry name" value="TAF4"/>
</dbReference>
<evidence type="ECO:0000256" key="2">
    <source>
        <dbReference type="ARBA" id="ARBA00006178"/>
    </source>
</evidence>
<feature type="compositionally biased region" description="Polar residues" evidence="7">
    <location>
        <begin position="37"/>
        <end position="157"/>
    </location>
</feature>
<comment type="subcellular location">
    <subcellularLocation>
        <location evidence="1">Nucleus</location>
    </subcellularLocation>
</comment>
<feature type="region of interest" description="Disordered" evidence="7">
    <location>
        <begin position="568"/>
        <end position="594"/>
    </location>
</feature>
<evidence type="ECO:0000259" key="8">
    <source>
        <dbReference type="PROSITE" id="PS51879"/>
    </source>
</evidence>
<comment type="similarity">
    <text evidence="2">Belongs to the TAF4 family.</text>
</comment>
<dbReference type="Pfam" id="PF05236">
    <property type="entry name" value="TAF4"/>
    <property type="match status" value="1"/>
</dbReference>
<keyword evidence="5" id="KW-0539">Nucleus</keyword>
<keyword evidence="3" id="KW-0805">Transcription regulation</keyword>
<feature type="compositionally biased region" description="Low complexity" evidence="7">
    <location>
        <begin position="464"/>
        <end position="475"/>
    </location>
</feature>
<dbReference type="PANTHER" id="PTHR15138">
    <property type="entry name" value="TRANSCRIPTION INITIATION FACTOR TFIID SUBUNIT 4"/>
    <property type="match status" value="1"/>
</dbReference>
<evidence type="ECO:0000313" key="10">
    <source>
        <dbReference type="Proteomes" id="UP000594263"/>
    </source>
</evidence>
<dbReference type="PANTHER" id="PTHR15138:SF14">
    <property type="entry name" value="TRANSCRIPTION INITIATION FACTOR TFIID SUBUNIT 4"/>
    <property type="match status" value="1"/>
</dbReference>
<evidence type="ECO:0000256" key="5">
    <source>
        <dbReference type="ARBA" id="ARBA00023242"/>
    </source>
</evidence>
<comment type="function">
    <text evidence="6">TAFs are components of the transcription factor IID (TFIID) complex that is essential for mediating regulation of RNA polymerase transcription.</text>
</comment>
<dbReference type="Pfam" id="PF12174">
    <property type="entry name" value="RST"/>
    <property type="match status" value="1"/>
</dbReference>
<keyword evidence="4" id="KW-0804">Transcription</keyword>
<dbReference type="CDD" id="cd08045">
    <property type="entry name" value="HFD_TAF4"/>
    <property type="match status" value="1"/>
</dbReference>
<feature type="region of interest" description="Disordered" evidence="7">
    <location>
        <begin position="33"/>
        <end position="162"/>
    </location>
</feature>
<dbReference type="AlphaFoldDB" id="A0A7N0UVR3"/>
<proteinExistence type="inferred from homology"/>
<dbReference type="EnsemblPlants" id="Kaladp0089s0026.1.v1.1">
    <property type="protein sequence ID" value="Kaladp0089s0026.1.v1.1"/>
    <property type="gene ID" value="Kaladp0089s0026.v1.1"/>
</dbReference>
<organism evidence="9 10">
    <name type="scientific">Kalanchoe fedtschenkoi</name>
    <name type="common">Lavender scallops</name>
    <name type="synonym">South American air plant</name>
    <dbReference type="NCBI Taxonomy" id="63787"/>
    <lineage>
        <taxon>Eukaryota</taxon>
        <taxon>Viridiplantae</taxon>
        <taxon>Streptophyta</taxon>
        <taxon>Embryophyta</taxon>
        <taxon>Tracheophyta</taxon>
        <taxon>Spermatophyta</taxon>
        <taxon>Magnoliopsida</taxon>
        <taxon>eudicotyledons</taxon>
        <taxon>Gunneridae</taxon>
        <taxon>Pentapetalae</taxon>
        <taxon>Saxifragales</taxon>
        <taxon>Crassulaceae</taxon>
        <taxon>Kalanchoe</taxon>
    </lineage>
</organism>
<reference evidence="9" key="1">
    <citation type="submission" date="2021-01" db="UniProtKB">
        <authorList>
            <consortium name="EnsemblPlants"/>
        </authorList>
    </citation>
    <scope>IDENTIFICATION</scope>
</reference>
<feature type="domain" description="RST" evidence="8">
    <location>
        <begin position="184"/>
        <end position="255"/>
    </location>
</feature>
<feature type="compositionally biased region" description="Polar residues" evidence="7">
    <location>
        <begin position="339"/>
        <end position="349"/>
    </location>
</feature>
<dbReference type="InterPro" id="IPR007900">
    <property type="entry name" value="TAF4_C"/>
</dbReference>
<feature type="compositionally biased region" description="Polar residues" evidence="7">
    <location>
        <begin position="817"/>
        <end position="844"/>
    </location>
</feature>
<feature type="region of interest" description="Disordered" evidence="7">
    <location>
        <begin position="269"/>
        <end position="352"/>
    </location>
</feature>
<dbReference type="InterPro" id="IPR022003">
    <property type="entry name" value="RST"/>
</dbReference>